<dbReference type="Gene3D" id="1.10.3630.10">
    <property type="entry name" value="yeast vps74-n-term truncation variant domain like"/>
    <property type="match status" value="1"/>
</dbReference>
<dbReference type="PANTHER" id="PTHR12704">
    <property type="entry name" value="TRANS-GOLGI PROTEIN GMX33"/>
    <property type="match status" value="1"/>
</dbReference>
<dbReference type="GO" id="GO:0048194">
    <property type="term" value="P:Golgi vesicle budding"/>
    <property type="evidence" value="ECO:0007669"/>
    <property type="project" value="TreeGrafter"/>
</dbReference>
<evidence type="ECO:0000256" key="1">
    <source>
        <dbReference type="ARBA" id="ARBA00004255"/>
    </source>
</evidence>
<evidence type="ECO:0000313" key="6">
    <source>
        <dbReference type="Proteomes" id="UP000321328"/>
    </source>
</evidence>
<keyword evidence="2" id="KW-0333">Golgi apparatus</keyword>
<dbReference type="GO" id="GO:0006890">
    <property type="term" value="P:retrograde vesicle-mediated transport, Golgi to endoplasmic reticulum"/>
    <property type="evidence" value="ECO:0007669"/>
    <property type="project" value="TreeGrafter"/>
</dbReference>
<dbReference type="GO" id="GO:0007030">
    <property type="term" value="P:Golgi organization"/>
    <property type="evidence" value="ECO:0007669"/>
    <property type="project" value="TreeGrafter"/>
</dbReference>
<dbReference type="Pfam" id="PF05719">
    <property type="entry name" value="GPP34"/>
    <property type="match status" value="1"/>
</dbReference>
<name>A0A511CVD4_9PSEU</name>
<evidence type="ECO:0000256" key="4">
    <source>
        <dbReference type="ARBA" id="ARBA00023136"/>
    </source>
</evidence>
<dbReference type="STRING" id="1123024.GCA_000423625_00603"/>
<comment type="caution">
    <text evidence="5">The sequence shown here is derived from an EMBL/GenBank/DDBJ whole genome shotgun (WGS) entry which is preliminary data.</text>
</comment>
<dbReference type="EMBL" id="BJVI01000002">
    <property type="protein sequence ID" value="GEL16511.1"/>
    <property type="molecule type" value="Genomic_DNA"/>
</dbReference>
<accession>A0A511CVD4</accession>
<dbReference type="InterPro" id="IPR008628">
    <property type="entry name" value="GPP34-like"/>
</dbReference>
<evidence type="ECO:0000256" key="2">
    <source>
        <dbReference type="ARBA" id="ARBA00023034"/>
    </source>
</evidence>
<dbReference type="Proteomes" id="UP000321328">
    <property type="component" value="Unassembled WGS sequence"/>
</dbReference>
<dbReference type="GO" id="GO:0070273">
    <property type="term" value="F:phosphatidylinositol-4-phosphate binding"/>
    <property type="evidence" value="ECO:0007669"/>
    <property type="project" value="InterPro"/>
</dbReference>
<keyword evidence="4" id="KW-0472">Membrane</keyword>
<keyword evidence="6" id="KW-1185">Reference proteome</keyword>
<reference evidence="5 6" key="1">
    <citation type="submission" date="2019-07" db="EMBL/GenBank/DDBJ databases">
        <title>Whole genome shotgun sequence of Pseudonocardia asaccharolytica NBRC 16224.</title>
        <authorList>
            <person name="Hosoyama A."/>
            <person name="Uohara A."/>
            <person name="Ohji S."/>
            <person name="Ichikawa N."/>
        </authorList>
    </citation>
    <scope>NUCLEOTIDE SEQUENCE [LARGE SCALE GENOMIC DNA]</scope>
    <source>
        <strain evidence="5 6">NBRC 16224</strain>
    </source>
</reference>
<keyword evidence="3" id="KW-0446">Lipid-binding</keyword>
<dbReference type="PANTHER" id="PTHR12704:SF2">
    <property type="entry name" value="GOLGI PHOSPHOPROTEIN 3 HOMOLOG SAURON"/>
    <property type="match status" value="1"/>
</dbReference>
<dbReference type="GO" id="GO:0043001">
    <property type="term" value="P:Golgi to plasma membrane protein transport"/>
    <property type="evidence" value="ECO:0007669"/>
    <property type="project" value="TreeGrafter"/>
</dbReference>
<dbReference type="InterPro" id="IPR038261">
    <property type="entry name" value="GPP34-like_sf"/>
</dbReference>
<proteinExistence type="predicted"/>
<evidence type="ECO:0000256" key="3">
    <source>
        <dbReference type="ARBA" id="ARBA00023121"/>
    </source>
</evidence>
<dbReference type="GO" id="GO:0005829">
    <property type="term" value="C:cytosol"/>
    <property type="evidence" value="ECO:0007669"/>
    <property type="project" value="TreeGrafter"/>
</dbReference>
<comment type="subcellular location">
    <subcellularLocation>
        <location evidence="1">Golgi apparatus membrane</location>
        <topology evidence="1">Peripheral membrane protein</topology>
        <orientation evidence="1">Cytoplasmic side</orientation>
    </subcellularLocation>
</comment>
<organism evidence="5 6">
    <name type="scientific">Pseudonocardia asaccharolytica DSM 44247 = NBRC 16224</name>
    <dbReference type="NCBI Taxonomy" id="1123024"/>
    <lineage>
        <taxon>Bacteria</taxon>
        <taxon>Bacillati</taxon>
        <taxon>Actinomycetota</taxon>
        <taxon>Actinomycetes</taxon>
        <taxon>Pseudonocardiales</taxon>
        <taxon>Pseudonocardiaceae</taxon>
        <taxon>Pseudonocardia</taxon>
    </lineage>
</organism>
<evidence type="ECO:0008006" key="7">
    <source>
        <dbReference type="Google" id="ProtNLM"/>
    </source>
</evidence>
<dbReference type="GO" id="GO:0012505">
    <property type="term" value="C:endomembrane system"/>
    <property type="evidence" value="ECO:0007669"/>
    <property type="project" value="UniProtKB-ARBA"/>
</dbReference>
<sequence>MRFVASAEHGRRRPRTLRDVVTLAEDLFLLACDDETGRLLTGPARLDLGLGGALLLDLALRERVALVDSHVTVVDPAATGDLLLDAALSKIAGEAKARDRGYWVRHLAKGVRAAVEDRLVAAGVLRHDDHRMLGLIPTGHCTPEVDGRIEHELVGHLHDAVVLGHPASRETAAVASLALAVGLERHLFPRADRRAVRHRMQEIAEGQWVGAAVRQAVVALDAALGIVPSPGWAVESTSW</sequence>
<protein>
    <recommendedName>
        <fullName evidence="7">GPP34 family phosphoprotein</fullName>
    </recommendedName>
</protein>
<dbReference type="AlphaFoldDB" id="A0A511CVD4"/>
<gene>
    <name evidence="5" type="ORF">PA7_03480</name>
</gene>
<evidence type="ECO:0000313" key="5">
    <source>
        <dbReference type="EMBL" id="GEL16511.1"/>
    </source>
</evidence>